<feature type="domain" description="MHD1" evidence="2">
    <location>
        <begin position="514"/>
        <end position="657"/>
    </location>
</feature>
<dbReference type="InterPro" id="IPR008528">
    <property type="entry name" value="unc-13_homologue"/>
</dbReference>
<dbReference type="OrthoDB" id="2015333at2759"/>
<evidence type="ECO:0000256" key="1">
    <source>
        <dbReference type="SAM" id="MobiDB-lite"/>
    </source>
</evidence>
<dbReference type="Pfam" id="PF25761">
    <property type="entry name" value="TPR_PATROL1"/>
    <property type="match status" value="1"/>
</dbReference>
<feature type="domain" description="MHD2" evidence="3">
    <location>
        <begin position="785"/>
        <end position="895"/>
    </location>
</feature>
<proteinExistence type="predicted"/>
<organism evidence="4 5">
    <name type="scientific">Dioscorea zingiberensis</name>
    <dbReference type="NCBI Taxonomy" id="325984"/>
    <lineage>
        <taxon>Eukaryota</taxon>
        <taxon>Viridiplantae</taxon>
        <taxon>Streptophyta</taxon>
        <taxon>Embryophyta</taxon>
        <taxon>Tracheophyta</taxon>
        <taxon>Spermatophyta</taxon>
        <taxon>Magnoliopsida</taxon>
        <taxon>Liliopsida</taxon>
        <taxon>Dioscoreales</taxon>
        <taxon>Dioscoreaceae</taxon>
        <taxon>Dioscorea</taxon>
    </lineage>
</organism>
<dbReference type="Proteomes" id="UP001085076">
    <property type="component" value="Miscellaneous, Linkage group lg05"/>
</dbReference>
<dbReference type="EMBL" id="JAGGNH010000005">
    <property type="protein sequence ID" value="KAJ0971438.1"/>
    <property type="molecule type" value="Genomic_DNA"/>
</dbReference>
<evidence type="ECO:0000259" key="2">
    <source>
        <dbReference type="PROSITE" id="PS51258"/>
    </source>
</evidence>
<dbReference type="AlphaFoldDB" id="A0A9D5CEV4"/>
<name>A0A9D5CEV4_9LILI</name>
<feature type="region of interest" description="Disordered" evidence="1">
    <location>
        <begin position="671"/>
        <end position="692"/>
    </location>
</feature>
<keyword evidence="5" id="KW-1185">Reference proteome</keyword>
<dbReference type="PANTHER" id="PTHR31280">
    <property type="entry name" value="PROTEIN UNC-13 HOMOLOG"/>
    <property type="match status" value="1"/>
</dbReference>
<protein>
    <submittedName>
        <fullName evidence="4">Uncharacterized protein</fullName>
    </submittedName>
</protein>
<sequence>MPLLFGERKTLANSHRESSGGYGGGAQCFSDLSVSSSNLPSPFGKLGSALSDAELREIAYEIFIAACRTTSSKPLLYHSEVERADRSLTSTMASKMKKALGLKKGSPTKPPKRPATIGELMRVRMGVSQQADERLRRALIKIVAGKLGKRMESMVLPLELLHQLKASDFPSQQEYELWQMRKLKILEVGLLVHPHLPLGKGDFASEQLQRVIRGALEKPLETEKNSESMQVLKSSVAHLARRSLDGSSPDTYHWADGSPLNLHLYQRLLEACYYSGEGAITEEIDEIMELIKKTWVILGVNKMLHNLCLSWIFFHRYITTGQAGTDLLFSAANQLTEVAQNAKATKDTVHLNLLRSTLNSIMDWTEKRLLAYHDTFSADNVDSMQSILSFAVLVAKILAEVISKSHYKRREELDVVQSKIETYIRSSLRTAFAQRMEKVYSSQCASKSQTTSVLSILAADIQDLAHKEIEVFSPILRKWHPLAAGIAVATLHVCYGNELKQFISSVTELTSDSIQVLKAADKLEEELMLIAVKDSADSDDRVRELIHEMRPYDTENTIANVMRSWIKRRVDQLKEWVDKNLRQEIWNPRANKEKCASSAVEALRIVDETLDAYFQLPILMHSAFLPDLVNGLDKSLQYYVLKTKHGCGTRDAYLPAYPTLTRCHTGSKLWKKKEQEQNVPTRKSQSGSINRSSPVGFPQLCVRMNTMNHIRTKLGNFENKIIMCLRNVVSSQSSISNGLDIKFDLCQAACEEGIQQLCESTAYKVIFHDLCHVLWDYLYVGGPASSRIEPLLKELETTLEIISDVVNVRLRDHVITAIMKTSYNAFLRVLLAGGPSRAFSHQDYQILEDDFTALKGLFMDELPEELVEKASTQVRNVLGLHRLDTANLIELFKQMITEAHGSVAKSIYPPPTSGYWSPTEANTVLRVLCHRDDKTASKFLKQTYDLPKKL</sequence>
<reference evidence="4" key="2">
    <citation type="journal article" date="2022" name="Hortic Res">
        <title>The genome of Dioscorea zingiberensis sheds light on the biosynthesis, origin and evolution of the medicinally important diosgenin saponins.</title>
        <authorList>
            <person name="Li Y."/>
            <person name="Tan C."/>
            <person name="Li Z."/>
            <person name="Guo J."/>
            <person name="Li S."/>
            <person name="Chen X."/>
            <person name="Wang C."/>
            <person name="Dai X."/>
            <person name="Yang H."/>
            <person name="Song W."/>
            <person name="Hou L."/>
            <person name="Xu J."/>
            <person name="Tong Z."/>
            <person name="Xu A."/>
            <person name="Yuan X."/>
            <person name="Wang W."/>
            <person name="Yang Q."/>
            <person name="Chen L."/>
            <person name="Sun Z."/>
            <person name="Wang K."/>
            <person name="Pan B."/>
            <person name="Chen J."/>
            <person name="Bao Y."/>
            <person name="Liu F."/>
            <person name="Qi X."/>
            <person name="Gang D.R."/>
            <person name="Wen J."/>
            <person name="Li J."/>
        </authorList>
    </citation>
    <scope>NUCLEOTIDE SEQUENCE</scope>
    <source>
        <strain evidence="4">Dzin_1.0</strain>
    </source>
</reference>
<dbReference type="PANTHER" id="PTHR31280:SF4">
    <property type="entry name" value="ELONGATION FACTOR TS (DUF810)"/>
    <property type="match status" value="1"/>
</dbReference>
<comment type="caution">
    <text evidence="4">The sequence shown here is derived from an EMBL/GenBank/DDBJ whole genome shotgun (WGS) entry which is preliminary data.</text>
</comment>
<dbReference type="InterPro" id="IPR014772">
    <property type="entry name" value="Munc13_dom-2"/>
</dbReference>
<dbReference type="PROSITE" id="PS51258">
    <property type="entry name" value="MHD1"/>
    <property type="match status" value="1"/>
</dbReference>
<dbReference type="PROSITE" id="PS51259">
    <property type="entry name" value="MHD2"/>
    <property type="match status" value="1"/>
</dbReference>
<gene>
    <name evidence="4" type="ORF">J5N97_019397</name>
</gene>
<evidence type="ECO:0000313" key="5">
    <source>
        <dbReference type="Proteomes" id="UP001085076"/>
    </source>
</evidence>
<feature type="compositionally biased region" description="Polar residues" evidence="1">
    <location>
        <begin position="677"/>
        <end position="692"/>
    </location>
</feature>
<dbReference type="InterPro" id="IPR057984">
    <property type="entry name" value="PATROL1_C"/>
</dbReference>
<evidence type="ECO:0000259" key="3">
    <source>
        <dbReference type="PROSITE" id="PS51259"/>
    </source>
</evidence>
<evidence type="ECO:0000313" key="4">
    <source>
        <dbReference type="EMBL" id="KAJ0971438.1"/>
    </source>
</evidence>
<dbReference type="InterPro" id="IPR014770">
    <property type="entry name" value="Munc13_1"/>
</dbReference>
<reference evidence="4" key="1">
    <citation type="submission" date="2021-03" db="EMBL/GenBank/DDBJ databases">
        <authorList>
            <person name="Li Z."/>
            <person name="Yang C."/>
        </authorList>
    </citation>
    <scope>NUCLEOTIDE SEQUENCE</scope>
    <source>
        <strain evidence="4">Dzin_1.0</strain>
        <tissue evidence="4">Leaf</tissue>
    </source>
</reference>
<accession>A0A9D5CEV4</accession>